<feature type="domain" description="MacB-like periplasmic core" evidence="9">
    <location>
        <begin position="21"/>
        <end position="238"/>
    </location>
</feature>
<evidence type="ECO:0000259" key="8">
    <source>
        <dbReference type="Pfam" id="PF02687"/>
    </source>
</evidence>
<dbReference type="InterPro" id="IPR050250">
    <property type="entry name" value="Macrolide_Exporter_MacB"/>
</dbReference>
<comment type="similarity">
    <text evidence="6">Belongs to the ABC-4 integral membrane protein family.</text>
</comment>
<dbReference type="HOGENOM" id="CLU_000604_8_0_9"/>
<feature type="transmembrane region" description="Helical" evidence="7">
    <location>
        <begin position="21"/>
        <end position="42"/>
    </location>
</feature>
<keyword evidence="4 7" id="KW-1133">Transmembrane helix</keyword>
<keyword evidence="2" id="KW-1003">Cell membrane</keyword>
<dbReference type="OrthoDB" id="9770036at2"/>
<feature type="transmembrane region" description="Helical" evidence="7">
    <location>
        <begin position="272"/>
        <end position="296"/>
    </location>
</feature>
<proteinExistence type="inferred from homology"/>
<keyword evidence="3 7" id="KW-0812">Transmembrane</keyword>
<dbReference type="Pfam" id="PF12704">
    <property type="entry name" value="MacB_PCD"/>
    <property type="match status" value="1"/>
</dbReference>
<dbReference type="eggNOG" id="COG0577">
    <property type="taxonomic scope" value="Bacteria"/>
</dbReference>
<dbReference type="AlphaFoldDB" id="D7CJC6"/>
<evidence type="ECO:0000313" key="11">
    <source>
        <dbReference type="Proteomes" id="UP000000378"/>
    </source>
</evidence>
<dbReference type="KEGG" id="slp:Slip_0226"/>
<reference evidence="11" key="1">
    <citation type="journal article" date="2010" name="Stand. Genomic Sci.">
        <title>Complete genome sequence of Syntrophothermus lipocalidus type strain (TGB-C1T).</title>
        <authorList>
            <consortium name="US DOE Joint Genome Institute (JGI-PGF)"/>
            <person name="Djao O."/>
            <person name="Zhang X."/>
            <person name="Lucas S."/>
            <person name="Lapidus A."/>
            <person name="Glavina Del Rio T."/>
            <person name="Nolan M."/>
            <person name="Tice H."/>
            <person name="Cheng J."/>
            <person name="Han C."/>
            <person name="Tapia R."/>
            <person name="Goodwin L."/>
            <person name="Pitluck S."/>
            <person name="Liolios K."/>
            <person name="Ivanova N."/>
            <person name="Mavromatis K."/>
            <person name="Mikhailova N."/>
            <person name="Ovchinnikova G."/>
            <person name="Pati A."/>
            <person name="Brambilla E."/>
            <person name="Chen A."/>
            <person name="Palaniappan K."/>
            <person name="Land M."/>
            <person name="Hauser L."/>
            <person name="Chang Y."/>
            <person name="Jeffries C."/>
            <person name="Rohde M."/>
            <person name="Sikorski J."/>
            <person name="Spring S."/>
            <person name="Goker M."/>
            <person name="Detter J."/>
            <person name="Woyke T."/>
            <person name="Bristow J."/>
            <person name="Eisen J."/>
            <person name="Markowitz V."/>
            <person name="Hugenholtz P."/>
            <person name="Kyrpides N."/>
            <person name="Klenk H."/>
        </authorList>
    </citation>
    <scope>NUCLEOTIDE SEQUENCE [LARGE SCALE GENOMIC DNA]</scope>
    <source>
        <strain evidence="11">DSM 12680 / TGB-C1</strain>
    </source>
</reference>
<feature type="domain" description="ABC3 transporter permease C-terminal" evidence="8">
    <location>
        <begin position="275"/>
        <end position="388"/>
    </location>
</feature>
<keyword evidence="5 7" id="KW-0472">Membrane</keyword>
<dbReference type="Pfam" id="PF02687">
    <property type="entry name" value="FtsX"/>
    <property type="match status" value="1"/>
</dbReference>
<evidence type="ECO:0000256" key="7">
    <source>
        <dbReference type="SAM" id="Phobius"/>
    </source>
</evidence>
<evidence type="ECO:0000256" key="4">
    <source>
        <dbReference type="ARBA" id="ARBA00022989"/>
    </source>
</evidence>
<evidence type="ECO:0000256" key="1">
    <source>
        <dbReference type="ARBA" id="ARBA00004651"/>
    </source>
</evidence>
<sequence>MNWMESIRIALEGIWVNKMRSFLTMLGIVIGVAAVILVVAIGQGGRSKLLSEMEQIGSTLFVIYIQSVSTDTVTDSERINLQDIRVIKERVPAILALAPSSYEYAEVKSRRGSKQVLAVGTTGDFVKVRNLDLARGRFFSEIDNRAVRRVAVIDEKLGENLFGRADPIGKKILLKNTPTLVIGVAKAGESIFMEGQVRNVYIPFSYWQSLFNSSRVDQLEGKAVNKDRVNEAVKQAKNILNRRHHTTDRYSSFTMEEEMAVADRVMGIMTTIIGAIAGISLLVGGVGVMNIMLVSVTERTREVGIRMAVGARRRDILVQFLIEALVLSLIGGTIGMILGIAGSAIVCLMLKLPPEISPLTIALAFVFSAAVGIFFGIYPANKAARLDPIEALRYE</sequence>
<dbReference type="GO" id="GO:0022857">
    <property type="term" value="F:transmembrane transporter activity"/>
    <property type="evidence" value="ECO:0007669"/>
    <property type="project" value="TreeGrafter"/>
</dbReference>
<dbReference type="EMBL" id="CP002048">
    <property type="protein sequence ID" value="ADI01015.1"/>
    <property type="molecule type" value="Genomic_DNA"/>
</dbReference>
<evidence type="ECO:0000259" key="9">
    <source>
        <dbReference type="Pfam" id="PF12704"/>
    </source>
</evidence>
<feature type="transmembrane region" description="Helical" evidence="7">
    <location>
        <begin position="317"/>
        <end position="350"/>
    </location>
</feature>
<comment type="subcellular location">
    <subcellularLocation>
        <location evidence="1">Cell membrane</location>
        <topology evidence="1">Multi-pass membrane protein</topology>
    </subcellularLocation>
</comment>
<organism evidence="10 11">
    <name type="scientific">Syntrophothermus lipocalidus (strain DSM 12680 / TGB-C1)</name>
    <dbReference type="NCBI Taxonomy" id="643648"/>
    <lineage>
        <taxon>Bacteria</taxon>
        <taxon>Bacillati</taxon>
        <taxon>Bacillota</taxon>
        <taxon>Clostridia</taxon>
        <taxon>Eubacteriales</taxon>
        <taxon>Syntrophomonadaceae</taxon>
        <taxon>Syntrophothermus</taxon>
    </lineage>
</organism>
<dbReference type="GO" id="GO:0005886">
    <property type="term" value="C:plasma membrane"/>
    <property type="evidence" value="ECO:0007669"/>
    <property type="project" value="UniProtKB-SubCell"/>
</dbReference>
<gene>
    <name evidence="10" type="ordered locus">Slip_0226</name>
</gene>
<evidence type="ECO:0000256" key="6">
    <source>
        <dbReference type="ARBA" id="ARBA00038076"/>
    </source>
</evidence>
<protein>
    <submittedName>
        <fullName evidence="10">Uncharacterized protein</fullName>
    </submittedName>
</protein>
<reference evidence="10 11" key="2">
    <citation type="journal article" date="2010" name="Stand. Genomic Sci.">
        <title>Complete genome sequence of Syntrophothermus lipocalidus type strain (TGB-C1).</title>
        <authorList>
            <person name="Djao O.D."/>
            <person name="Zhang X."/>
            <person name="Lucas S."/>
            <person name="Lapidus A."/>
            <person name="Del Rio T.G."/>
            <person name="Nolan M."/>
            <person name="Tice H."/>
            <person name="Cheng J.F."/>
            <person name="Han C."/>
            <person name="Tapia R."/>
            <person name="Goodwin L."/>
            <person name="Pitluck S."/>
            <person name="Liolios K."/>
            <person name="Ivanova N."/>
            <person name="Mavromatis K."/>
            <person name="Mikhailova N."/>
            <person name="Ovchinnikova G."/>
            <person name="Pati A."/>
            <person name="Brambilla E."/>
            <person name="Chen A."/>
            <person name="Palaniappan K."/>
            <person name="Land M."/>
            <person name="Hauser L."/>
            <person name="Chang Y.J."/>
            <person name="Jeffries C.D."/>
            <person name="Rohde M."/>
            <person name="Sikorski J."/>
            <person name="Spring S."/>
            <person name="Goker M."/>
            <person name="Detter J.C."/>
            <person name="Woyke T."/>
            <person name="Bristow J."/>
            <person name="Eisen J.A."/>
            <person name="Markowitz V."/>
            <person name="Hugenholtz P."/>
            <person name="Kyrpides N.C."/>
            <person name="Klenk H.P."/>
        </authorList>
    </citation>
    <scope>NUCLEOTIDE SEQUENCE [LARGE SCALE GENOMIC DNA]</scope>
    <source>
        <strain evidence="11">DSM 12680 / TGB-C1</strain>
    </source>
</reference>
<evidence type="ECO:0000256" key="3">
    <source>
        <dbReference type="ARBA" id="ARBA00022692"/>
    </source>
</evidence>
<evidence type="ECO:0000256" key="5">
    <source>
        <dbReference type="ARBA" id="ARBA00023136"/>
    </source>
</evidence>
<dbReference type="STRING" id="643648.Slip_0226"/>
<feature type="transmembrane region" description="Helical" evidence="7">
    <location>
        <begin position="356"/>
        <end position="378"/>
    </location>
</feature>
<evidence type="ECO:0000256" key="2">
    <source>
        <dbReference type="ARBA" id="ARBA00022475"/>
    </source>
</evidence>
<evidence type="ECO:0000313" key="10">
    <source>
        <dbReference type="EMBL" id="ADI01015.1"/>
    </source>
</evidence>
<keyword evidence="11" id="KW-1185">Reference proteome</keyword>
<dbReference type="PANTHER" id="PTHR30572:SF4">
    <property type="entry name" value="ABC TRANSPORTER PERMEASE YTRF"/>
    <property type="match status" value="1"/>
</dbReference>
<name>D7CJC6_SYNLT</name>
<accession>D7CJC6</accession>
<dbReference type="InterPro" id="IPR003838">
    <property type="entry name" value="ABC3_permease_C"/>
</dbReference>
<dbReference type="PANTHER" id="PTHR30572">
    <property type="entry name" value="MEMBRANE COMPONENT OF TRANSPORTER-RELATED"/>
    <property type="match status" value="1"/>
</dbReference>
<dbReference type="Proteomes" id="UP000000378">
    <property type="component" value="Chromosome"/>
</dbReference>
<dbReference type="InterPro" id="IPR025857">
    <property type="entry name" value="MacB_PCD"/>
</dbReference>